<dbReference type="GeneID" id="27707317"/>
<evidence type="ECO:0000313" key="2">
    <source>
        <dbReference type="EMBL" id="KIY03104.1"/>
    </source>
</evidence>
<dbReference type="OrthoDB" id="193499at2759"/>
<feature type="compositionally biased region" description="Basic and acidic residues" evidence="1">
    <location>
        <begin position="693"/>
        <end position="704"/>
    </location>
</feature>
<feature type="compositionally biased region" description="Low complexity" evidence="1">
    <location>
        <begin position="131"/>
        <end position="141"/>
    </location>
</feature>
<feature type="compositionally biased region" description="Polar residues" evidence="1">
    <location>
        <begin position="307"/>
        <end position="316"/>
    </location>
</feature>
<feature type="region of interest" description="Disordered" evidence="1">
    <location>
        <begin position="125"/>
        <end position="217"/>
    </location>
</feature>
<evidence type="ECO:0000313" key="3">
    <source>
        <dbReference type="Proteomes" id="UP000053411"/>
    </source>
</evidence>
<dbReference type="VEuPathDB" id="FungiDB:Z520_01571"/>
<feature type="region of interest" description="Disordered" evidence="1">
    <location>
        <begin position="611"/>
        <end position="635"/>
    </location>
</feature>
<evidence type="ECO:0000256" key="1">
    <source>
        <dbReference type="SAM" id="MobiDB-lite"/>
    </source>
</evidence>
<accession>A0A0D2L205</accession>
<feature type="compositionally biased region" description="Polar residues" evidence="1">
    <location>
        <begin position="678"/>
        <end position="692"/>
    </location>
</feature>
<feature type="region of interest" description="Disordered" evidence="1">
    <location>
        <begin position="477"/>
        <end position="527"/>
    </location>
</feature>
<feature type="compositionally biased region" description="Polar residues" evidence="1">
    <location>
        <begin position="164"/>
        <end position="215"/>
    </location>
</feature>
<feature type="region of interest" description="Disordered" evidence="1">
    <location>
        <begin position="743"/>
        <end position="800"/>
    </location>
</feature>
<feature type="compositionally biased region" description="Basic and acidic residues" evidence="1">
    <location>
        <begin position="317"/>
        <end position="327"/>
    </location>
</feature>
<dbReference type="Proteomes" id="UP000053411">
    <property type="component" value="Unassembled WGS sequence"/>
</dbReference>
<feature type="compositionally biased region" description="Polar residues" evidence="1">
    <location>
        <begin position="709"/>
        <end position="719"/>
    </location>
</feature>
<gene>
    <name evidence="2" type="ORF">Z520_01571</name>
</gene>
<keyword evidence="3" id="KW-1185">Reference proteome</keyword>
<evidence type="ECO:0008006" key="4">
    <source>
        <dbReference type="Google" id="ProtNLM"/>
    </source>
</evidence>
<dbReference type="RefSeq" id="XP_016637226.1">
    <property type="nucleotide sequence ID" value="XM_016772087.1"/>
</dbReference>
<dbReference type="STRING" id="1442371.A0A0D2L205"/>
<feature type="compositionally biased region" description="Polar residues" evidence="1">
    <location>
        <begin position="782"/>
        <end position="794"/>
    </location>
</feature>
<reference evidence="2 3" key="1">
    <citation type="submission" date="2015-01" db="EMBL/GenBank/DDBJ databases">
        <title>The Genome Sequence of Fonsecaea multimorphosa CBS 102226.</title>
        <authorList>
            <consortium name="The Broad Institute Genomics Platform"/>
            <person name="Cuomo C."/>
            <person name="de Hoog S."/>
            <person name="Gorbushina A."/>
            <person name="Stielow B."/>
            <person name="Teixiera M."/>
            <person name="Abouelleil A."/>
            <person name="Chapman S.B."/>
            <person name="Priest M."/>
            <person name="Young S.K."/>
            <person name="Wortman J."/>
            <person name="Nusbaum C."/>
            <person name="Birren B."/>
        </authorList>
    </citation>
    <scope>NUCLEOTIDE SEQUENCE [LARGE SCALE GENOMIC DNA]</scope>
    <source>
        <strain evidence="2 3">CBS 102226</strain>
    </source>
</reference>
<feature type="region of interest" description="Disordered" evidence="1">
    <location>
        <begin position="548"/>
        <end position="582"/>
    </location>
</feature>
<name>A0A0D2L205_9EURO</name>
<feature type="compositionally biased region" description="Basic and acidic residues" evidence="1">
    <location>
        <begin position="509"/>
        <end position="519"/>
    </location>
</feature>
<protein>
    <recommendedName>
        <fullName evidence="4">UBA domain-containing protein</fullName>
    </recommendedName>
</protein>
<proteinExistence type="predicted"/>
<organism evidence="2 3">
    <name type="scientific">Fonsecaea multimorphosa CBS 102226</name>
    <dbReference type="NCBI Taxonomy" id="1442371"/>
    <lineage>
        <taxon>Eukaryota</taxon>
        <taxon>Fungi</taxon>
        <taxon>Dikarya</taxon>
        <taxon>Ascomycota</taxon>
        <taxon>Pezizomycotina</taxon>
        <taxon>Eurotiomycetes</taxon>
        <taxon>Chaetothyriomycetidae</taxon>
        <taxon>Chaetothyriales</taxon>
        <taxon>Herpotrichiellaceae</taxon>
        <taxon>Fonsecaea</taxon>
    </lineage>
</organism>
<dbReference type="AlphaFoldDB" id="A0A0D2L205"/>
<sequence>MAFSDLPPFGIRDLNGPTCPPGLIQITPSQYDSTVHSQPDAALSYIDLDDGELITVGSSFELQQRLEEPIPPSTSPVPFPLPLDVAPMGAAREDKENKLVHIFDIRHTSGSLAVWRDHEAYTMKKLRDQQSSSRSGTSVSSPHKASSSGSEPKLLLDTRKHSFSQDTLDESSTVTLQSAQVSDSVTSNEGNADHSSAAQPATRSSEEPLTQTEKTPASALTRIESHLGPLADFLESTAEGLRKLAEKTAEADTSPVENVLSGFKNILKEAGELGLDLLSTIVDQELEKNRSNEVDKTNLPCPIFEPTQDSCPSSSTKEPRGEVKEEPDVQPAKARVSFVEKTPTKPPLGRLNFAVSEPLNRDGSSSEGPTPSLPPYIPPKDTQRPSESPYLMSKVLFPPLPARYTTGGPAQSVFNSIIDSQPPDSDVLTRYPALHSLRKAASVSGLQNKPRISSGYQHGLSTTSALSRYPSIGQFEQQSRANPPVDLDLKHSSSRWGSPIRPLVPPVPKKTDVYKKPTVDDEDEPLPFPQIESAAKAKAPYTQDVFHWSHRPLPGASPEPKSEQQPEPKREDRTSKDFTVPADTSKVYKDIPLWLAGGSRGSFADGLSQRTGSPDGMTYSRGSVFPKKSQTVSGTNPAARLNGPFDPLAHIPVLQPRPQRSQPDLSAPKVGFLNTRLNSTLPGSLPQRSQTLHHTDRYKPRDTAPYHNPRSSSWENYMKNNRSTTTNLGAYYDTLRNRMSFDESKHGTQHPATFNLPVPHATRPPSVSTQRPKRPLNRAPPTANQNKHSPSAGSPPSVPELLRASRPEVIRVGPTLVSATSVPLPPSVPAPPPAAVLLPPEPAARNITRSSSILSPCPPAFTRPRGRSGISPPAPFSSSSVDECVKALKAMGFGRDDPNELARLNIYAGAAAGDVEIAIQLIEEDREAAKEFGKVEHTEISKDLEKEADVEENPWEL</sequence>
<feature type="region of interest" description="Disordered" evidence="1">
    <location>
        <begin position="678"/>
        <end position="719"/>
    </location>
</feature>
<dbReference type="EMBL" id="KN848063">
    <property type="protein sequence ID" value="KIY03104.1"/>
    <property type="molecule type" value="Genomic_DNA"/>
</dbReference>
<feature type="compositionally biased region" description="Basic and acidic residues" evidence="1">
    <location>
        <begin position="560"/>
        <end position="576"/>
    </location>
</feature>
<feature type="region of interest" description="Disordered" evidence="1">
    <location>
        <begin position="290"/>
        <end position="391"/>
    </location>
</feature>